<feature type="compositionally biased region" description="Basic and acidic residues" evidence="3">
    <location>
        <begin position="207"/>
        <end position="221"/>
    </location>
</feature>
<evidence type="ECO:0000259" key="4">
    <source>
        <dbReference type="PROSITE" id="PS50994"/>
    </source>
</evidence>
<dbReference type="Pfam" id="PF07727">
    <property type="entry name" value="RVT_2"/>
    <property type="match status" value="1"/>
</dbReference>
<protein>
    <recommendedName>
        <fullName evidence="4">Integrase catalytic domain-containing protein</fullName>
    </recommendedName>
</protein>
<keyword evidence="2" id="KW-0378">Hydrolase</keyword>
<sequence length="1059" mass="121042">MAINASIATVGLVKFDGTGNFGFWQRRVKDLLVQQGLVKALYGKTKKLENMTDDEWEELDMKAVSTIQLLLADKVMYNVIKENSTVGIWLNLEKRYMSKSLTNKLHLKQKLYGLKMTEGADLRQHINTFKQIISDMLRIDIKFEDEDKAMMLLTSLPASYEHLVTTLLYGKETLELEEVSGALLDHYQRKHKDSAESSGEGLVVKGYQDRGRKKDKDDKSARGRSKSKSKTQTRKSDGDMLSVSSSTDGFEQFLDFWIPACSFARDSPQELDSTLIGQVNCGSVRMGNDATCTIIGMGTIKIKMSDGVVRTLEEGAMVVMTGQKISSNVYKLLGNTILGGVAAVAESEDDDTLLWHMRLGHMSERGMRELHKRNLLAGIKSCKLDFCKYCIMGKQCRVRFKTATHKTKGILDYVHSDIWGPVRTPSKGGAQYFMSFIDDYSRKAWVYFLKNKSEAFAKFKIWKAEVENQTGRKIKCLRTDNGTEYRDGDFLKFCEEHGPSQKTARCLRLNAELPKIFWAEAVDMACYIINRSPRVALDGKVAEEVWTGQEVDYSFMRIFGCPAYVHISGEDRSKLDPKSKKCIFLGFKKGVKGYKLWDPVAQKVVISRDVVFDEKLMTKAFKEEKSQAAESSNNIGRSTVQVELDELESQSNEEPHSNDQEQDSTRSDRPKRNKRPPVRYGFEDLVSYALLTSSEDPSTFQEAIESSEKDKWMEAMVEENESLSKNKTWELTELPKGKKPIGCKWVFKKKEAVSEKEGERFKARLVAKGYSQRHGIDYDEVFSPVVRHTSIRAVLALVADQDLELEQLDVKTAFLHGNLEEEIFMEQPEGFKQPGTENLVCRLKKSLYGLKQSPRQWYKRFDSYMIQIGYTRCEYDCCVYVRILEDGSYIFLLLYVDDMLIAAKSMCEVNRLKSLLHKEFEMKDLGAAKKILGMEIRRDREARKLWLSQKNYIRKVLEKFSMLDAKPVSTPLANHFRLSGSQCPKNEEEIENMSKVQEHCGYFEWIDPPTCVRGTEIATTIIEKSSKLEKSVLIAHEKEVVARGMEARAREKEMMARNK</sequence>
<dbReference type="Pfam" id="PF13976">
    <property type="entry name" value="gag_pre-integrs"/>
    <property type="match status" value="1"/>
</dbReference>
<dbReference type="InterPro" id="IPR001584">
    <property type="entry name" value="Integrase_cat-core"/>
</dbReference>
<gene>
    <name evidence="5" type="ORF">FSB_LOCUS7427</name>
</gene>
<dbReference type="GO" id="GO:0046872">
    <property type="term" value="F:metal ion binding"/>
    <property type="evidence" value="ECO:0007669"/>
    <property type="project" value="UniProtKB-KW"/>
</dbReference>
<evidence type="ECO:0000256" key="1">
    <source>
        <dbReference type="ARBA" id="ARBA00022723"/>
    </source>
</evidence>
<dbReference type="GO" id="GO:0015074">
    <property type="term" value="P:DNA integration"/>
    <property type="evidence" value="ECO:0007669"/>
    <property type="project" value="InterPro"/>
</dbReference>
<feature type="compositionally biased region" description="Basic and acidic residues" evidence="3">
    <location>
        <begin position="653"/>
        <end position="670"/>
    </location>
</feature>
<dbReference type="Pfam" id="PF14223">
    <property type="entry name" value="Retrotran_gag_2"/>
    <property type="match status" value="1"/>
</dbReference>
<dbReference type="InterPro" id="IPR013103">
    <property type="entry name" value="RVT_2"/>
</dbReference>
<dbReference type="SUPFAM" id="SSF53098">
    <property type="entry name" value="Ribonuclease H-like"/>
    <property type="match status" value="1"/>
</dbReference>
<dbReference type="Pfam" id="PF00665">
    <property type="entry name" value="rve"/>
    <property type="match status" value="1"/>
</dbReference>
<dbReference type="InterPro" id="IPR039537">
    <property type="entry name" value="Retrotran_Ty1/copia-like"/>
</dbReference>
<dbReference type="GO" id="GO:0016787">
    <property type="term" value="F:hydrolase activity"/>
    <property type="evidence" value="ECO:0007669"/>
    <property type="project" value="UniProtKB-KW"/>
</dbReference>
<evidence type="ECO:0000313" key="5">
    <source>
        <dbReference type="EMBL" id="SPC79545.1"/>
    </source>
</evidence>
<accession>A0A2N9EXI3</accession>
<dbReference type="AlphaFoldDB" id="A0A2N9EXI3"/>
<feature type="region of interest" description="Disordered" evidence="3">
    <location>
        <begin position="645"/>
        <end position="678"/>
    </location>
</feature>
<dbReference type="SUPFAM" id="SSF56672">
    <property type="entry name" value="DNA/RNA polymerases"/>
    <property type="match status" value="1"/>
</dbReference>
<feature type="region of interest" description="Disordered" evidence="3">
    <location>
        <begin position="194"/>
        <end position="243"/>
    </location>
</feature>
<evidence type="ECO:0000256" key="3">
    <source>
        <dbReference type="SAM" id="MobiDB-lite"/>
    </source>
</evidence>
<dbReference type="EMBL" id="OIVN01000395">
    <property type="protein sequence ID" value="SPC79545.1"/>
    <property type="molecule type" value="Genomic_DNA"/>
</dbReference>
<dbReference type="PANTHER" id="PTHR42648:SF28">
    <property type="entry name" value="TRANSPOSON-ENCODED PROTEIN WITH RIBONUCLEASE H-LIKE AND RETROVIRUS ZINC FINGER-LIKE DOMAINS"/>
    <property type="match status" value="1"/>
</dbReference>
<dbReference type="Gene3D" id="3.30.420.10">
    <property type="entry name" value="Ribonuclease H-like superfamily/Ribonuclease H"/>
    <property type="match status" value="1"/>
</dbReference>
<dbReference type="InterPro" id="IPR057670">
    <property type="entry name" value="SH3_retrovirus"/>
</dbReference>
<dbReference type="InterPro" id="IPR025724">
    <property type="entry name" value="GAG-pre-integrase_dom"/>
</dbReference>
<feature type="compositionally biased region" description="Basic residues" evidence="3">
    <location>
        <begin position="222"/>
        <end position="233"/>
    </location>
</feature>
<dbReference type="GO" id="GO:0003676">
    <property type="term" value="F:nucleic acid binding"/>
    <property type="evidence" value="ECO:0007669"/>
    <property type="project" value="InterPro"/>
</dbReference>
<evidence type="ECO:0000256" key="2">
    <source>
        <dbReference type="ARBA" id="ARBA00022801"/>
    </source>
</evidence>
<name>A0A2N9EXI3_FAGSY</name>
<proteinExistence type="predicted"/>
<feature type="domain" description="Integrase catalytic" evidence="4">
    <location>
        <begin position="401"/>
        <end position="498"/>
    </location>
</feature>
<dbReference type="Pfam" id="PF25597">
    <property type="entry name" value="SH3_retrovirus"/>
    <property type="match status" value="1"/>
</dbReference>
<keyword evidence="1" id="KW-0479">Metal-binding</keyword>
<dbReference type="InterPro" id="IPR036397">
    <property type="entry name" value="RNaseH_sf"/>
</dbReference>
<dbReference type="InterPro" id="IPR012337">
    <property type="entry name" value="RNaseH-like_sf"/>
</dbReference>
<dbReference type="PROSITE" id="PS50994">
    <property type="entry name" value="INTEGRASE"/>
    <property type="match status" value="1"/>
</dbReference>
<reference evidence="5" key="1">
    <citation type="submission" date="2018-02" db="EMBL/GenBank/DDBJ databases">
        <authorList>
            <person name="Cohen D.B."/>
            <person name="Kent A.D."/>
        </authorList>
    </citation>
    <scope>NUCLEOTIDE SEQUENCE</scope>
</reference>
<dbReference type="InterPro" id="IPR043502">
    <property type="entry name" value="DNA/RNA_pol_sf"/>
</dbReference>
<organism evidence="5">
    <name type="scientific">Fagus sylvatica</name>
    <name type="common">Beechnut</name>
    <dbReference type="NCBI Taxonomy" id="28930"/>
    <lineage>
        <taxon>Eukaryota</taxon>
        <taxon>Viridiplantae</taxon>
        <taxon>Streptophyta</taxon>
        <taxon>Embryophyta</taxon>
        <taxon>Tracheophyta</taxon>
        <taxon>Spermatophyta</taxon>
        <taxon>Magnoliopsida</taxon>
        <taxon>eudicotyledons</taxon>
        <taxon>Gunneridae</taxon>
        <taxon>Pentapetalae</taxon>
        <taxon>rosids</taxon>
        <taxon>fabids</taxon>
        <taxon>Fagales</taxon>
        <taxon>Fagaceae</taxon>
        <taxon>Fagus</taxon>
    </lineage>
</organism>
<dbReference type="PANTHER" id="PTHR42648">
    <property type="entry name" value="TRANSPOSASE, PUTATIVE-RELATED"/>
    <property type="match status" value="1"/>
</dbReference>